<keyword evidence="2 4" id="KW-0819">tRNA processing</keyword>
<dbReference type="GO" id="GO:0000379">
    <property type="term" value="P:tRNA-type intron splice site recognition and cleavage"/>
    <property type="evidence" value="ECO:0007669"/>
    <property type="project" value="UniProtKB-UniRule"/>
</dbReference>
<dbReference type="EMBL" id="JACKWZ010000048">
    <property type="protein sequence ID" value="KAF9419037.1"/>
    <property type="molecule type" value="Genomic_DNA"/>
</dbReference>
<keyword evidence="3 4" id="KW-0456">Lyase</keyword>
<dbReference type="PANTHER" id="PTHR13070">
    <property type="entry name" value="TRNA-SPLICING ENDONUCLEASE SUBUNIT SEN34-RELATED"/>
    <property type="match status" value="1"/>
</dbReference>
<dbReference type="Pfam" id="PF26577">
    <property type="entry name" value="TSEN34_N"/>
    <property type="match status" value="1"/>
</dbReference>
<feature type="domain" description="tRNA intron endonuclease catalytic" evidence="6">
    <location>
        <begin position="188"/>
        <end position="271"/>
    </location>
</feature>
<comment type="function">
    <text evidence="4">Constitutes one of the two catalytic subunit of the tRNA-splicing endonuclease complex, a complex responsible for identification and cleavage of the splice sites in pre-tRNA. It cleaves pre-tRNA at the 5'- and 3'-splice sites to release the intron. The products are an intron and two tRNA half-molecules bearing 2',3'-cyclic phosphate and 5'-OH termini. There are no conserved sequences at the splice sites, but the intron is invariably located at the same site in the gene, placing the splice sites an invariant distance from the constant structural features of the tRNA body.</text>
</comment>
<dbReference type="NCBIfam" id="TIGR00324">
    <property type="entry name" value="endA"/>
    <property type="match status" value="1"/>
</dbReference>
<feature type="active site" evidence="5">
    <location>
        <position position="216"/>
    </location>
</feature>
<dbReference type="Pfam" id="PF01974">
    <property type="entry name" value="tRNA_int_endo"/>
    <property type="match status" value="1"/>
</dbReference>
<dbReference type="InterPro" id="IPR016690">
    <property type="entry name" value="TSEN34"/>
</dbReference>
<feature type="active site" evidence="5">
    <location>
        <position position="224"/>
    </location>
</feature>
<dbReference type="Proteomes" id="UP000648187">
    <property type="component" value="Unassembled WGS sequence"/>
</dbReference>
<name>A0A835GLV3_SPOEX</name>
<evidence type="ECO:0000259" key="6">
    <source>
        <dbReference type="Pfam" id="PF01974"/>
    </source>
</evidence>
<comment type="caution">
    <text evidence="8">The sequence shown here is derived from an EMBL/GenBank/DDBJ whole genome shotgun (WGS) entry which is preliminary data.</text>
</comment>
<proteinExistence type="inferred from homology"/>
<evidence type="ECO:0000256" key="1">
    <source>
        <dbReference type="ARBA" id="ARBA00008078"/>
    </source>
</evidence>
<evidence type="ECO:0000256" key="4">
    <source>
        <dbReference type="PIRNR" id="PIRNR017250"/>
    </source>
</evidence>
<dbReference type="SUPFAM" id="SSF53032">
    <property type="entry name" value="tRNA-intron endonuclease catalytic domain-like"/>
    <property type="match status" value="1"/>
</dbReference>
<dbReference type="OrthoDB" id="48041at2759"/>
<dbReference type="Gene3D" id="3.40.1350.10">
    <property type="match status" value="1"/>
</dbReference>
<dbReference type="PIRSF" id="PIRSF017250">
    <property type="entry name" value="tRNA_splic_SEN34"/>
    <property type="match status" value="1"/>
</dbReference>
<reference evidence="8" key="1">
    <citation type="submission" date="2020-08" db="EMBL/GenBank/DDBJ databases">
        <title>Spodoptera exigua strain:BAW_Kor-Di-RS1 Genome sequencing and assembly.</title>
        <authorList>
            <person name="Kim J."/>
            <person name="Nam H.Y."/>
            <person name="Kwon M."/>
            <person name="Choi J.H."/>
            <person name="Cho S.R."/>
            <person name="Kim G.-H."/>
        </authorList>
    </citation>
    <scope>NUCLEOTIDE SEQUENCE</scope>
    <source>
        <strain evidence="8">BAW_Kor-Di-RS1</strain>
        <tissue evidence="8">Whole-body</tissue>
    </source>
</reference>
<comment type="similarity">
    <text evidence="1 4">Belongs to the tRNA-intron endonuclease family.</text>
</comment>
<organism evidence="8 9">
    <name type="scientific">Spodoptera exigua</name>
    <name type="common">Beet armyworm</name>
    <name type="synonym">Noctua fulgens</name>
    <dbReference type="NCBI Taxonomy" id="7107"/>
    <lineage>
        <taxon>Eukaryota</taxon>
        <taxon>Metazoa</taxon>
        <taxon>Ecdysozoa</taxon>
        <taxon>Arthropoda</taxon>
        <taxon>Hexapoda</taxon>
        <taxon>Insecta</taxon>
        <taxon>Pterygota</taxon>
        <taxon>Neoptera</taxon>
        <taxon>Endopterygota</taxon>
        <taxon>Lepidoptera</taxon>
        <taxon>Glossata</taxon>
        <taxon>Ditrysia</taxon>
        <taxon>Noctuoidea</taxon>
        <taxon>Noctuidae</taxon>
        <taxon>Amphipyrinae</taxon>
        <taxon>Spodoptera</taxon>
    </lineage>
</organism>
<accession>A0A835GLV3</accession>
<gene>
    <name evidence="8" type="ORF">HW555_004364</name>
</gene>
<dbReference type="GO" id="GO:0000214">
    <property type="term" value="C:tRNA-intron endonuclease complex"/>
    <property type="evidence" value="ECO:0007669"/>
    <property type="project" value="UniProtKB-UniRule"/>
</dbReference>
<evidence type="ECO:0000313" key="9">
    <source>
        <dbReference type="Proteomes" id="UP000648187"/>
    </source>
</evidence>
<dbReference type="GO" id="GO:0000213">
    <property type="term" value="F:tRNA-intron lyase activity"/>
    <property type="evidence" value="ECO:0007669"/>
    <property type="project" value="UniProtKB-UniRule"/>
</dbReference>
<evidence type="ECO:0000259" key="7">
    <source>
        <dbReference type="Pfam" id="PF26577"/>
    </source>
</evidence>
<dbReference type="GO" id="GO:0003676">
    <property type="term" value="F:nucleic acid binding"/>
    <property type="evidence" value="ECO:0007669"/>
    <property type="project" value="InterPro"/>
</dbReference>
<keyword evidence="9" id="KW-1185">Reference proteome</keyword>
<dbReference type="InterPro" id="IPR006677">
    <property type="entry name" value="tRNA_intron_Endonuc_cat-like"/>
</dbReference>
<evidence type="ECO:0000256" key="5">
    <source>
        <dbReference type="PIRSR" id="PIRSR017250-50"/>
    </source>
</evidence>
<dbReference type="CDD" id="cd22363">
    <property type="entry name" value="tRNA-intron_lyase_C"/>
    <property type="match status" value="1"/>
</dbReference>
<dbReference type="InterPro" id="IPR011856">
    <property type="entry name" value="tRNA_endonuc-like_dom_sf"/>
</dbReference>
<feature type="domain" description="TSEN34 N-terminal" evidence="7">
    <location>
        <begin position="2"/>
        <end position="69"/>
    </location>
</feature>
<protein>
    <recommendedName>
        <fullName evidence="4">tRNA-splicing endonuclease subunit Sen34</fullName>
        <ecNumber evidence="4">4.6.1.16</ecNumber>
    </recommendedName>
</protein>
<evidence type="ECO:0000256" key="3">
    <source>
        <dbReference type="ARBA" id="ARBA00023239"/>
    </source>
</evidence>
<evidence type="ECO:0000256" key="2">
    <source>
        <dbReference type="ARBA" id="ARBA00022694"/>
    </source>
</evidence>
<dbReference type="InterPro" id="IPR006676">
    <property type="entry name" value="tRNA_splic"/>
</dbReference>
<sequence length="281" mass="32176">MISLYVENGTAYVWNSEDWYELRASHRICGSLIGSLPSYPRQNDFLGLPMALTSEETALLVENGICQLFEVPNLIMKPSEEEKQLIKELEQKVLLEQTEALKKRKIEQLSQKIDIIIAGKRQKLLSKGITDVQLDKQALLQEEINKLPKLAPAHVLTHLPTEHCMETEKKSVSIDVLKPSVTEGKGHIKYKIFKDLWEKKYHITSGSKFGCDFLVYPGDPVKFHATYMVQCVYDQKATMRPSELVAFGRLSVTVNKLAVFAFYNSQEKIEYQTLQWHDNVT</sequence>
<dbReference type="InterPro" id="IPR036167">
    <property type="entry name" value="tRNA_intron_Endo_cat-like_sf"/>
</dbReference>
<evidence type="ECO:0000313" key="8">
    <source>
        <dbReference type="EMBL" id="KAF9419037.1"/>
    </source>
</evidence>
<dbReference type="AlphaFoldDB" id="A0A835GLV3"/>
<dbReference type="EC" id="4.6.1.16" evidence="4"/>
<feature type="active site" evidence="5">
    <location>
        <position position="256"/>
    </location>
</feature>
<dbReference type="InterPro" id="IPR059049">
    <property type="entry name" value="TSEN34_N"/>
</dbReference>
<dbReference type="PANTHER" id="PTHR13070:SF0">
    <property type="entry name" value="TRNA-SPLICING ENDONUCLEASE SUBUNIT SEN34"/>
    <property type="match status" value="1"/>
</dbReference>